<gene>
    <name evidence="1" type="ORF">D1610_11475</name>
</gene>
<dbReference type="InterPro" id="IPR010982">
    <property type="entry name" value="Lambda_DNA-bd_dom_sf"/>
</dbReference>
<dbReference type="OrthoDB" id="7576703at2"/>
<dbReference type="AlphaFoldDB" id="A0A396RPI6"/>
<dbReference type="CDD" id="cd00093">
    <property type="entry name" value="HTH_XRE"/>
    <property type="match status" value="1"/>
</dbReference>
<sequence>MTLQAVGQRLRAERVRLGVDQTEFAKWGGVSKNSQGSYEAGRTPPTVEYLLWVGEHGVDIGYVLTGERANGSLGAEERLFQDMLGKLSAREREAVMTMLMILTGNTVPVGDLKAGGGALATLHDPATSFRHQSNE</sequence>
<comment type="caution">
    <text evidence="1">The sequence shown here is derived from an EMBL/GenBank/DDBJ whole genome shotgun (WGS) entry which is preliminary data.</text>
</comment>
<dbReference type="Gene3D" id="1.10.260.40">
    <property type="entry name" value="lambda repressor-like DNA-binding domains"/>
    <property type="match status" value="1"/>
</dbReference>
<keyword evidence="2" id="KW-1185">Reference proteome</keyword>
<reference evidence="1 2" key="1">
    <citation type="submission" date="2018-08" db="EMBL/GenBank/DDBJ databases">
        <title>The multiple taxonomic identification of Sphingomonas gilva.</title>
        <authorList>
            <person name="Zhu D."/>
            <person name="Zheng S."/>
        </authorList>
    </citation>
    <scope>NUCLEOTIDE SEQUENCE [LARGE SCALE GENOMIC DNA]</scope>
    <source>
        <strain evidence="1 2">ZDH117</strain>
    </source>
</reference>
<organism evidence="1 2">
    <name type="scientific">Sphingomonas gilva</name>
    <dbReference type="NCBI Taxonomy" id="2305907"/>
    <lineage>
        <taxon>Bacteria</taxon>
        <taxon>Pseudomonadati</taxon>
        <taxon>Pseudomonadota</taxon>
        <taxon>Alphaproteobacteria</taxon>
        <taxon>Sphingomonadales</taxon>
        <taxon>Sphingomonadaceae</taxon>
        <taxon>Sphingomonas</taxon>
    </lineage>
</organism>
<accession>A0A396RPI6</accession>
<dbReference type="RefSeq" id="WP_118864328.1">
    <property type="nucleotide sequence ID" value="NZ_QWLV01000005.1"/>
</dbReference>
<evidence type="ECO:0000313" key="1">
    <source>
        <dbReference type="EMBL" id="RHW17162.1"/>
    </source>
</evidence>
<proteinExistence type="predicted"/>
<dbReference type="SUPFAM" id="SSF47413">
    <property type="entry name" value="lambda repressor-like DNA-binding domains"/>
    <property type="match status" value="1"/>
</dbReference>
<name>A0A396RPI6_9SPHN</name>
<dbReference type="EMBL" id="QWLV01000005">
    <property type="protein sequence ID" value="RHW17162.1"/>
    <property type="molecule type" value="Genomic_DNA"/>
</dbReference>
<dbReference type="InterPro" id="IPR001387">
    <property type="entry name" value="Cro/C1-type_HTH"/>
</dbReference>
<dbReference type="GO" id="GO:0003677">
    <property type="term" value="F:DNA binding"/>
    <property type="evidence" value="ECO:0007669"/>
    <property type="project" value="InterPro"/>
</dbReference>
<protein>
    <submittedName>
        <fullName evidence="1">XRE family transcriptional regulator</fullName>
    </submittedName>
</protein>
<dbReference type="Pfam" id="PF13560">
    <property type="entry name" value="HTH_31"/>
    <property type="match status" value="1"/>
</dbReference>
<evidence type="ECO:0000313" key="2">
    <source>
        <dbReference type="Proteomes" id="UP000266693"/>
    </source>
</evidence>
<dbReference type="Proteomes" id="UP000266693">
    <property type="component" value="Unassembled WGS sequence"/>
</dbReference>